<accession>A0A078F9Z5</accession>
<name>A0A078F9Z5_BRANA</name>
<organism evidence="4 5">
    <name type="scientific">Brassica napus</name>
    <name type="common">Rape</name>
    <dbReference type="NCBI Taxonomy" id="3708"/>
    <lineage>
        <taxon>Eukaryota</taxon>
        <taxon>Viridiplantae</taxon>
        <taxon>Streptophyta</taxon>
        <taxon>Embryophyta</taxon>
        <taxon>Tracheophyta</taxon>
        <taxon>Spermatophyta</taxon>
        <taxon>Magnoliopsida</taxon>
        <taxon>eudicotyledons</taxon>
        <taxon>Gunneridae</taxon>
        <taxon>Pentapetalae</taxon>
        <taxon>rosids</taxon>
        <taxon>malvids</taxon>
        <taxon>Brassicales</taxon>
        <taxon>Brassicaceae</taxon>
        <taxon>Brassiceae</taxon>
        <taxon>Brassica</taxon>
    </lineage>
</organism>
<evidence type="ECO:0000259" key="2">
    <source>
        <dbReference type="PROSITE" id="PS50102"/>
    </source>
</evidence>
<dbReference type="Gene3D" id="3.30.70.330">
    <property type="match status" value="1"/>
</dbReference>
<dbReference type="Gramene" id="CDY11260">
    <property type="protein sequence ID" value="CDY11260"/>
    <property type="gene ID" value="GSBRNA2T00049288001"/>
</dbReference>
<dbReference type="InterPro" id="IPR050441">
    <property type="entry name" value="RBM"/>
</dbReference>
<dbReference type="AlphaFoldDB" id="A0A078F9Z5"/>
<dbReference type="GO" id="GO:0048026">
    <property type="term" value="P:positive regulation of mRNA splicing, via spliceosome"/>
    <property type="evidence" value="ECO:0000318"/>
    <property type="project" value="GO_Central"/>
</dbReference>
<feature type="domain" description="RRM" evidence="2">
    <location>
        <begin position="17"/>
        <end position="95"/>
    </location>
</feature>
<dbReference type="Proteomes" id="UP000028999">
    <property type="component" value="Unassembled WGS sequence"/>
</dbReference>
<dbReference type="EMBL" id="LK032010">
    <property type="protein sequence ID" value="CDY11260.1"/>
    <property type="molecule type" value="Genomic_DNA"/>
</dbReference>
<dbReference type="PANTHER" id="PTHR48034">
    <property type="entry name" value="TRANSFORMER-2 SEX-DETERMINING PROTEIN-RELATED"/>
    <property type="match status" value="1"/>
</dbReference>
<dbReference type="PaxDb" id="3708-A0A078F9Z5"/>
<dbReference type="PROSITE" id="PS50102">
    <property type="entry name" value="RRM"/>
    <property type="match status" value="1"/>
</dbReference>
<dbReference type="SMR" id="A0A078F9Z5"/>
<dbReference type="Pfam" id="PF00076">
    <property type="entry name" value="RRM_1"/>
    <property type="match status" value="1"/>
</dbReference>
<dbReference type="STRING" id="3708.A0A078F9Z5"/>
<dbReference type="OMA" id="SNQYRHG"/>
<dbReference type="SUPFAM" id="SSF54928">
    <property type="entry name" value="RNA-binding domain, RBD"/>
    <property type="match status" value="1"/>
</dbReference>
<proteinExistence type="predicted"/>
<dbReference type="CDD" id="cd00590">
    <property type="entry name" value="RRM_SF"/>
    <property type="match status" value="1"/>
</dbReference>
<dbReference type="SMART" id="SM00360">
    <property type="entry name" value="RRM"/>
    <property type="match status" value="1"/>
</dbReference>
<gene>
    <name evidence="4" type="primary">BnaA03g00960D</name>
    <name evidence="3" type="ORF">DARMORV10_A03P01260.1</name>
    <name evidence="4" type="ORF">GSBRNA2T00049288001</name>
</gene>
<reference evidence="4 5" key="1">
    <citation type="journal article" date="2014" name="Science">
        <title>Plant genetics. Early allopolyploid evolution in the post-Neolithic Brassica napus oilseed genome.</title>
        <authorList>
            <person name="Chalhoub B."/>
            <person name="Denoeud F."/>
            <person name="Liu S."/>
            <person name="Parkin I.A."/>
            <person name="Tang H."/>
            <person name="Wang X."/>
            <person name="Chiquet J."/>
            <person name="Belcram H."/>
            <person name="Tong C."/>
            <person name="Samans B."/>
            <person name="Correa M."/>
            <person name="Da Silva C."/>
            <person name="Just J."/>
            <person name="Falentin C."/>
            <person name="Koh C.S."/>
            <person name="Le Clainche I."/>
            <person name="Bernard M."/>
            <person name="Bento P."/>
            <person name="Noel B."/>
            <person name="Labadie K."/>
            <person name="Alberti A."/>
            <person name="Charles M."/>
            <person name="Arnaud D."/>
            <person name="Guo H."/>
            <person name="Daviaud C."/>
            <person name="Alamery S."/>
            <person name="Jabbari K."/>
            <person name="Zhao M."/>
            <person name="Edger P.P."/>
            <person name="Chelaifa H."/>
            <person name="Tack D."/>
            <person name="Lassalle G."/>
            <person name="Mestiri I."/>
            <person name="Schnel N."/>
            <person name="Le Paslier M.C."/>
            <person name="Fan G."/>
            <person name="Renault V."/>
            <person name="Bayer P.E."/>
            <person name="Golicz A.A."/>
            <person name="Manoli S."/>
            <person name="Lee T.H."/>
            <person name="Thi V.H."/>
            <person name="Chalabi S."/>
            <person name="Hu Q."/>
            <person name="Fan C."/>
            <person name="Tollenaere R."/>
            <person name="Lu Y."/>
            <person name="Battail C."/>
            <person name="Shen J."/>
            <person name="Sidebottom C.H."/>
            <person name="Wang X."/>
            <person name="Canaguier A."/>
            <person name="Chauveau A."/>
            <person name="Berard A."/>
            <person name="Deniot G."/>
            <person name="Guan M."/>
            <person name="Liu Z."/>
            <person name="Sun F."/>
            <person name="Lim Y.P."/>
            <person name="Lyons E."/>
            <person name="Town C.D."/>
            <person name="Bancroft I."/>
            <person name="Wang X."/>
            <person name="Meng J."/>
            <person name="Ma J."/>
            <person name="Pires J.C."/>
            <person name="King G.J."/>
            <person name="Brunel D."/>
            <person name="Delourme R."/>
            <person name="Renard M."/>
            <person name="Aury J.M."/>
            <person name="Adams K.L."/>
            <person name="Batley J."/>
            <person name="Snowdon R.J."/>
            <person name="Tost J."/>
            <person name="Edwards D."/>
            <person name="Zhou Y."/>
            <person name="Hua W."/>
            <person name="Sharpe A.G."/>
            <person name="Paterson A.H."/>
            <person name="Guan C."/>
            <person name="Wincker P."/>
        </authorList>
    </citation>
    <scope>NUCLEOTIDE SEQUENCE [LARGE SCALE GENOMIC DNA]</scope>
    <source>
        <strain evidence="5">cv. Darmor-bzh</strain>
    </source>
</reference>
<reference evidence="3" key="3">
    <citation type="submission" date="2021-01" db="EMBL/GenBank/DDBJ databases">
        <authorList>
            <consortium name="Genoscope - CEA"/>
            <person name="William W."/>
        </authorList>
    </citation>
    <scope>NUCLEOTIDE SEQUENCE</scope>
</reference>
<dbReference type="GO" id="GO:0005681">
    <property type="term" value="C:spliceosomal complex"/>
    <property type="evidence" value="ECO:0000318"/>
    <property type="project" value="GO_Central"/>
</dbReference>
<dbReference type="SMART" id="SM00361">
    <property type="entry name" value="RRM_1"/>
    <property type="match status" value="1"/>
</dbReference>
<dbReference type="InterPro" id="IPR035979">
    <property type="entry name" value="RBD_domain_sf"/>
</dbReference>
<evidence type="ECO:0000313" key="3">
    <source>
        <dbReference type="EMBL" id="CAF2118309.1"/>
    </source>
</evidence>
<reference evidence="4" key="2">
    <citation type="submission" date="2014-06" db="EMBL/GenBank/DDBJ databases">
        <authorList>
            <person name="Genoscope - CEA"/>
        </authorList>
    </citation>
    <scope>NUCLEOTIDE SEQUENCE</scope>
</reference>
<dbReference type="InterPro" id="IPR003954">
    <property type="entry name" value="RRM_euk-type"/>
</dbReference>
<protein>
    <submittedName>
        <fullName evidence="3">(rape) hypothetical protein</fullName>
    </submittedName>
    <submittedName>
        <fullName evidence="4">BnaA03g00960D protein</fullName>
    </submittedName>
</protein>
<dbReference type="InterPro" id="IPR012677">
    <property type="entry name" value="Nucleotide-bd_a/b_plait_sf"/>
</dbReference>
<dbReference type="Proteomes" id="UP001295469">
    <property type="component" value="Chromosome A03"/>
</dbReference>
<dbReference type="EMBL" id="HG994357">
    <property type="protein sequence ID" value="CAF2118309.1"/>
    <property type="molecule type" value="Genomic_DNA"/>
</dbReference>
<evidence type="ECO:0000313" key="4">
    <source>
        <dbReference type="EMBL" id="CDY11260.1"/>
    </source>
</evidence>
<evidence type="ECO:0000313" key="5">
    <source>
        <dbReference type="Proteomes" id="UP000028999"/>
    </source>
</evidence>
<dbReference type="GO" id="GO:0003723">
    <property type="term" value="F:RNA binding"/>
    <property type="evidence" value="ECO:0000318"/>
    <property type="project" value="GO_Central"/>
</dbReference>
<keyword evidence="1" id="KW-0694">RNA-binding</keyword>
<dbReference type="InterPro" id="IPR000504">
    <property type="entry name" value="RRM_dom"/>
</dbReference>
<sequence>MSNQYRHGSSRRPSQFTSLYVANLDPQVSDETLVQMFSGFGKIIRSVRAKDFRGQSRGFAFIEFESSVSAEQAAEQMNERLIVGQRILCVERTPKVDEGDYSTR</sequence>
<keyword evidence="5" id="KW-1185">Reference proteome</keyword>
<evidence type="ECO:0000256" key="1">
    <source>
        <dbReference type="PROSITE-ProRule" id="PRU00176"/>
    </source>
</evidence>